<dbReference type="AlphaFoldDB" id="A0A7G5BZQ3"/>
<dbReference type="KEGG" id="cchl:FPL14_15450"/>
<protein>
    <submittedName>
        <fullName evidence="1">HEAT repeat domain-containing protein</fullName>
    </submittedName>
</protein>
<organism evidence="1 2">
    <name type="scientific">Cohnella cholangitidis</name>
    <dbReference type="NCBI Taxonomy" id="2598458"/>
    <lineage>
        <taxon>Bacteria</taxon>
        <taxon>Bacillati</taxon>
        <taxon>Bacillota</taxon>
        <taxon>Bacilli</taxon>
        <taxon>Bacillales</taxon>
        <taxon>Paenibacillaceae</taxon>
        <taxon>Cohnella</taxon>
    </lineage>
</organism>
<dbReference type="Proteomes" id="UP000515679">
    <property type="component" value="Chromosome"/>
</dbReference>
<gene>
    <name evidence="1" type="ORF">FPL14_15450</name>
</gene>
<dbReference type="EMBL" id="CP041969">
    <property type="protein sequence ID" value="QMV42437.1"/>
    <property type="molecule type" value="Genomic_DNA"/>
</dbReference>
<accession>A0A7G5BZQ3</accession>
<dbReference type="InterPro" id="IPR016024">
    <property type="entry name" value="ARM-type_fold"/>
</dbReference>
<dbReference type="SUPFAM" id="SSF48371">
    <property type="entry name" value="ARM repeat"/>
    <property type="match status" value="1"/>
</dbReference>
<dbReference type="Gene3D" id="1.25.10.10">
    <property type="entry name" value="Leucine-rich Repeat Variant"/>
    <property type="match status" value="1"/>
</dbReference>
<keyword evidence="2" id="KW-1185">Reference proteome</keyword>
<sequence length="217" mass="25310">MGYVEVNSKLADELRRFWEWFGTDIHEYEAIKTKNGLEEFMYPHWDELVRLAYRTIEDLEKGEATDVALILEVMALDNEEENILTECVNKLSESRLEIVVKHGTIFPLSNTRWQIAELIGRKQHTTWEKYLLKLIEDSNKYVQRRALLSLVKIDSKLASELSFQKLDDVDEMMRLNAIRIIKETSSTFLNEALKKLEGDTSQLVLEEVASIKKDIDV</sequence>
<evidence type="ECO:0000313" key="2">
    <source>
        <dbReference type="Proteomes" id="UP000515679"/>
    </source>
</evidence>
<name>A0A7G5BZQ3_9BACL</name>
<reference evidence="1 2" key="1">
    <citation type="submission" date="2019-07" db="EMBL/GenBank/DDBJ databases">
        <authorList>
            <person name="Kim J.K."/>
            <person name="Cheong H.-M."/>
            <person name="Choi Y."/>
            <person name="Hwang K.J."/>
            <person name="Lee S."/>
            <person name="Choi C."/>
        </authorList>
    </citation>
    <scope>NUCLEOTIDE SEQUENCE [LARGE SCALE GENOMIC DNA]</scope>
    <source>
        <strain evidence="1 2">KS 22</strain>
    </source>
</reference>
<proteinExistence type="predicted"/>
<dbReference type="InterPro" id="IPR011989">
    <property type="entry name" value="ARM-like"/>
</dbReference>
<evidence type="ECO:0000313" key="1">
    <source>
        <dbReference type="EMBL" id="QMV42437.1"/>
    </source>
</evidence>